<dbReference type="InterPro" id="IPR023406">
    <property type="entry name" value="Topo_IA_AS"/>
</dbReference>
<dbReference type="InterPro" id="IPR034149">
    <property type="entry name" value="TOPRIM_TopoI"/>
</dbReference>
<feature type="site" description="Interaction with DNA" evidence="10">
    <location>
        <position position="291"/>
    </location>
</feature>
<gene>
    <name evidence="10" type="primary">topA</name>
    <name evidence="13" type="ORF">A2290_01365</name>
</gene>
<keyword evidence="5" id="KW-0862">Zinc</keyword>
<dbReference type="PROSITE" id="PS00396">
    <property type="entry name" value="TOPO_IA_1"/>
    <property type="match status" value="1"/>
</dbReference>
<dbReference type="GO" id="GO:0003677">
    <property type="term" value="F:DNA binding"/>
    <property type="evidence" value="ECO:0007669"/>
    <property type="project" value="UniProtKB-KW"/>
</dbReference>
<feature type="site" description="Interaction with DNA" evidence="10">
    <location>
        <position position="138"/>
    </location>
</feature>
<dbReference type="GO" id="GO:0008270">
    <property type="term" value="F:zinc ion binding"/>
    <property type="evidence" value="ECO:0007669"/>
    <property type="project" value="UniProtKB-KW"/>
</dbReference>
<dbReference type="SMART" id="SM00437">
    <property type="entry name" value="TOP1Ac"/>
    <property type="match status" value="1"/>
</dbReference>
<feature type="site" description="Interaction with DNA" evidence="10">
    <location>
        <position position="141"/>
    </location>
</feature>
<evidence type="ECO:0000256" key="6">
    <source>
        <dbReference type="ARBA" id="ARBA00022842"/>
    </source>
</evidence>
<comment type="similarity">
    <text evidence="2 10">Belongs to the type IA topoisomerase family.</text>
</comment>
<dbReference type="InterPro" id="IPR003601">
    <property type="entry name" value="Topo_IA_2"/>
</dbReference>
<dbReference type="Gene3D" id="3.30.65.10">
    <property type="entry name" value="Bacterial Topoisomerase I, domain 1"/>
    <property type="match status" value="2"/>
</dbReference>
<dbReference type="InterPro" id="IPR028612">
    <property type="entry name" value="Topoisom_1_IA"/>
</dbReference>
<sequence>MKSLVIVESPAKAKTLEKFLGKDFKVLACAGHVRDLPKSKLGVNIENNFEPTYIPIKGKGKILKTLKTAAEKVAVIYLAPDPDREGEAIAWHLKFLLDSDSKIKRIEFNEITKEAVTNAVKHPRKIDIRRVDAQQARRVLDRLVGYKLSPLLWKKVRRGLSAGRVQSIAVKLICERENEIKAFKPQEYWSIEASLNSDKGEDSNRRFFQAKYFSKEIIPDENSAQKITSESKNSQFIVKDIQKKEQKRNPSPPFITSTLQQDAARKLGFSAGKTMSIAQQLYEEGHITYMRTDSVRIAKEAIDAVRNYIDSTFGPNFMPDKPRFFKTKKSAQDAHEAIRPTVIANIPNTIKETLTEDQLKLYTLIWNRFVACQMNPAIMDRTTIDISAGEHIFRATGSVIKFAGFIQLYFESMEEKEEKEEQEERIILPDLLIGDILNLEKIEPKQHFTEPPPRFNEASLIKELEARGIGRPSTYAPTLHTIETRGYVLREQRTFFPTELGQTITKLLDEFFPEIMDYQFTAHMEDELDDILTGKMDYVSILKEFYGPFEKNLKIAGEKMKKLNQDIPTDEKCPTCGKALVIKTGRYGKFKACLGFPDCKYTKAIVQSLNIKCPREGCDGEILVRRTRKGKIFYSCSKYPTCKEAFWDKPTGEYCPKCGKPLVEKFTKSKIYIKCSNKECDFKEDKQPEENTETTK</sequence>
<dbReference type="InterPro" id="IPR023405">
    <property type="entry name" value="Topo_IA_core_domain"/>
</dbReference>
<keyword evidence="7 10" id="KW-0799">Topoisomerase</keyword>
<feature type="site" description="Interaction with DNA" evidence="10">
    <location>
        <position position="32"/>
    </location>
</feature>
<dbReference type="NCBIfam" id="TIGR01051">
    <property type="entry name" value="topA_bact"/>
    <property type="match status" value="1"/>
</dbReference>
<dbReference type="CDD" id="cd00186">
    <property type="entry name" value="TOP1Ac"/>
    <property type="match status" value="1"/>
</dbReference>
<dbReference type="Pfam" id="PF01751">
    <property type="entry name" value="Toprim"/>
    <property type="match status" value="1"/>
</dbReference>
<evidence type="ECO:0000256" key="1">
    <source>
        <dbReference type="ARBA" id="ARBA00000213"/>
    </source>
</evidence>
<dbReference type="Gene3D" id="3.40.50.140">
    <property type="match status" value="1"/>
</dbReference>
<dbReference type="Gene3D" id="1.10.290.10">
    <property type="entry name" value="Topoisomerase I, domain 4"/>
    <property type="match status" value="1"/>
</dbReference>
<dbReference type="Gene3D" id="1.10.460.10">
    <property type="entry name" value="Topoisomerase I, domain 2"/>
    <property type="match status" value="1"/>
</dbReference>
<feature type="site" description="Interaction with DNA" evidence="10">
    <location>
        <position position="153"/>
    </location>
</feature>
<dbReference type="Gene3D" id="2.70.20.10">
    <property type="entry name" value="Topoisomerase I, domain 3"/>
    <property type="match status" value="1"/>
</dbReference>
<reference evidence="13 14" key="1">
    <citation type="journal article" date="2016" name="Nat. Commun.">
        <title>Thousands of microbial genomes shed light on interconnected biogeochemical processes in an aquifer system.</title>
        <authorList>
            <person name="Anantharaman K."/>
            <person name="Brown C.T."/>
            <person name="Hug L.A."/>
            <person name="Sharon I."/>
            <person name="Castelle C.J."/>
            <person name="Probst A.J."/>
            <person name="Thomas B.C."/>
            <person name="Singh A."/>
            <person name="Wilkins M.J."/>
            <person name="Karaoz U."/>
            <person name="Brodie E.L."/>
            <person name="Williams K.H."/>
            <person name="Hubbard S.S."/>
            <person name="Banfield J.F."/>
        </authorList>
    </citation>
    <scope>NUCLEOTIDE SEQUENCE [LARGE SCALE GENOMIC DNA]</scope>
</reference>
<keyword evidence="8 10" id="KW-0238">DNA-binding</keyword>
<feature type="domain" description="Topo IA-type catalytic" evidence="12">
    <location>
        <begin position="127"/>
        <end position="553"/>
    </location>
</feature>
<dbReference type="InterPro" id="IPR013826">
    <property type="entry name" value="Topo_IA_cen_sub3"/>
</dbReference>
<keyword evidence="3" id="KW-0479">Metal-binding</keyword>
<comment type="subunit">
    <text evidence="10">Monomer.</text>
</comment>
<evidence type="ECO:0000256" key="3">
    <source>
        <dbReference type="ARBA" id="ARBA00022723"/>
    </source>
</evidence>
<dbReference type="SMART" id="SM00436">
    <property type="entry name" value="TOP1Bc"/>
    <property type="match status" value="1"/>
</dbReference>
<evidence type="ECO:0000256" key="5">
    <source>
        <dbReference type="ARBA" id="ARBA00022833"/>
    </source>
</evidence>
<dbReference type="HAMAP" id="MF_00952">
    <property type="entry name" value="Topoisom_1_prok"/>
    <property type="match status" value="1"/>
</dbReference>
<dbReference type="GO" id="GO:0003917">
    <property type="term" value="F:DNA topoisomerase type I (single strand cut, ATP-independent) activity"/>
    <property type="evidence" value="ECO:0007669"/>
    <property type="project" value="UniProtKB-UniRule"/>
</dbReference>
<organism evidence="13 14">
    <name type="scientific">candidate division WOR-1 bacterium RIFOXYB2_FULL_36_35</name>
    <dbReference type="NCBI Taxonomy" id="1802578"/>
    <lineage>
        <taxon>Bacteria</taxon>
        <taxon>Bacillati</taxon>
        <taxon>Saganbacteria</taxon>
    </lineage>
</organism>
<comment type="function">
    <text evidence="10">Releases the supercoiling and torsional tension of DNA, which is introduced during the DNA replication and transcription, by transiently cleaving and rejoining one strand of the DNA duplex. Introduces a single-strand break via transesterification at a target site in duplex DNA. The scissile phosphodiester is attacked by the catalytic tyrosine of the enzyme, resulting in the formation of a DNA-(5'-phosphotyrosyl)-enzyme intermediate and the expulsion of a 3'-OH DNA strand. The free DNA strand then undergoes passage around the unbroken strand, thus removing DNA supercoils. Finally, in the religation step, the DNA 3'-OH attacks the covalent intermediate to expel the active-site tyrosine and restore the DNA phosphodiester backbone.</text>
</comment>
<dbReference type="InterPro" id="IPR000380">
    <property type="entry name" value="Topo_IA"/>
</dbReference>
<dbReference type="GO" id="GO:0005694">
    <property type="term" value="C:chromosome"/>
    <property type="evidence" value="ECO:0007669"/>
    <property type="project" value="InterPro"/>
</dbReference>
<dbReference type="PANTHER" id="PTHR42785">
    <property type="entry name" value="DNA TOPOISOMERASE, TYPE IA, CORE"/>
    <property type="match status" value="1"/>
</dbReference>
<accession>A0A1F4S2P0</accession>
<comment type="catalytic activity">
    <reaction evidence="1 10">
        <text>ATP-independent breakage of single-stranded DNA, followed by passage and rejoining.</text>
        <dbReference type="EC" id="5.6.2.1"/>
    </reaction>
</comment>
<feature type="domain" description="Toprim" evidence="11">
    <location>
        <begin position="2"/>
        <end position="111"/>
    </location>
</feature>
<keyword evidence="9 10" id="KW-0413">Isomerase</keyword>
<dbReference type="PROSITE" id="PS50880">
    <property type="entry name" value="TOPRIM"/>
    <property type="match status" value="1"/>
</dbReference>
<evidence type="ECO:0000259" key="12">
    <source>
        <dbReference type="PROSITE" id="PS52039"/>
    </source>
</evidence>
<evidence type="ECO:0000256" key="4">
    <source>
        <dbReference type="ARBA" id="ARBA00022771"/>
    </source>
</evidence>
<dbReference type="EC" id="5.6.2.1" evidence="10"/>
<proteinExistence type="inferred from homology"/>
<keyword evidence="6" id="KW-0460">Magnesium</keyword>
<dbReference type="GO" id="GO:0006265">
    <property type="term" value="P:DNA topological change"/>
    <property type="evidence" value="ECO:0007669"/>
    <property type="project" value="UniProtKB-UniRule"/>
</dbReference>
<feature type="site" description="Interaction with DNA" evidence="10">
    <location>
        <position position="485"/>
    </location>
</feature>
<dbReference type="PROSITE" id="PS52039">
    <property type="entry name" value="TOPO_IA_2"/>
    <property type="match status" value="1"/>
</dbReference>
<evidence type="ECO:0000256" key="8">
    <source>
        <dbReference type="ARBA" id="ARBA00023125"/>
    </source>
</evidence>
<dbReference type="Pfam" id="PF01131">
    <property type="entry name" value="Topoisom_bac"/>
    <property type="match status" value="1"/>
</dbReference>
<dbReference type="AlphaFoldDB" id="A0A1F4S2P0"/>
<evidence type="ECO:0000313" key="13">
    <source>
        <dbReference type="EMBL" id="OGC14680.1"/>
    </source>
</evidence>
<feature type="region of interest" description="Interaction with DNA" evidence="10">
    <location>
        <begin position="161"/>
        <end position="166"/>
    </location>
</feature>
<comment type="caution">
    <text evidence="13">The sequence shown here is derived from an EMBL/GenBank/DDBJ whole genome shotgun (WGS) entry which is preliminary data.</text>
</comment>
<dbReference type="SMART" id="SM00493">
    <property type="entry name" value="TOPRIM"/>
    <property type="match status" value="1"/>
</dbReference>
<protein>
    <recommendedName>
        <fullName evidence="10">DNA topoisomerase 1</fullName>
        <ecNumber evidence="10">5.6.2.1</ecNumber>
    </recommendedName>
    <alternativeName>
        <fullName evidence="10">DNA topoisomerase I</fullName>
    </alternativeName>
</protein>
<evidence type="ECO:0000313" key="14">
    <source>
        <dbReference type="Proteomes" id="UP000177905"/>
    </source>
</evidence>
<dbReference type="InterPro" id="IPR006171">
    <property type="entry name" value="TOPRIM_dom"/>
</dbReference>
<dbReference type="Proteomes" id="UP000177905">
    <property type="component" value="Unassembled WGS sequence"/>
</dbReference>
<dbReference type="PANTHER" id="PTHR42785:SF1">
    <property type="entry name" value="DNA TOPOISOMERASE"/>
    <property type="match status" value="1"/>
</dbReference>
<evidence type="ECO:0000256" key="7">
    <source>
        <dbReference type="ARBA" id="ARBA00023029"/>
    </source>
</evidence>
<dbReference type="CDD" id="cd03363">
    <property type="entry name" value="TOPRIM_TopoIA_TopoI"/>
    <property type="match status" value="1"/>
</dbReference>
<dbReference type="Pfam" id="PF01396">
    <property type="entry name" value="Zn_ribbon_Top1"/>
    <property type="match status" value="3"/>
</dbReference>
<dbReference type="InterPro" id="IPR013497">
    <property type="entry name" value="Topo_IA_cen"/>
</dbReference>
<evidence type="ECO:0000259" key="11">
    <source>
        <dbReference type="PROSITE" id="PS50880"/>
    </source>
</evidence>
<dbReference type="InterPro" id="IPR013824">
    <property type="entry name" value="Topo_IA_cen_sub1"/>
</dbReference>
<dbReference type="SUPFAM" id="SSF56712">
    <property type="entry name" value="Prokaryotic type I DNA topoisomerase"/>
    <property type="match status" value="1"/>
</dbReference>
<dbReference type="PRINTS" id="PR00417">
    <property type="entry name" value="PRTPISMRASEI"/>
</dbReference>
<name>A0A1F4S2P0_UNCSA</name>
<dbReference type="InterPro" id="IPR013825">
    <property type="entry name" value="Topo_IA_cen_sub2"/>
</dbReference>
<dbReference type="InterPro" id="IPR013498">
    <property type="entry name" value="Topo_IA_Znf"/>
</dbReference>
<dbReference type="EMBL" id="MEUA01000033">
    <property type="protein sequence ID" value="OGC14680.1"/>
    <property type="molecule type" value="Genomic_DNA"/>
</dbReference>
<keyword evidence="4" id="KW-0863">Zinc-finger</keyword>
<dbReference type="InterPro" id="IPR003602">
    <property type="entry name" value="Topo_IA_DNA-bd_dom"/>
</dbReference>
<evidence type="ECO:0000256" key="9">
    <source>
        <dbReference type="ARBA" id="ARBA00023235"/>
    </source>
</evidence>
<feature type="site" description="Interaction with DNA" evidence="10">
    <location>
        <position position="146"/>
    </location>
</feature>
<dbReference type="SUPFAM" id="SSF57783">
    <property type="entry name" value="Zinc beta-ribbon"/>
    <property type="match status" value="1"/>
</dbReference>
<feature type="site" description="Interaction with DNA" evidence="10">
    <location>
        <position position="137"/>
    </location>
</feature>
<evidence type="ECO:0000256" key="2">
    <source>
        <dbReference type="ARBA" id="ARBA00009446"/>
    </source>
</evidence>
<evidence type="ECO:0000256" key="10">
    <source>
        <dbReference type="HAMAP-Rule" id="MF_00952"/>
    </source>
</evidence>
<feature type="active site" description="O-(5'-phospho-DNA)-tyrosine intermediate" evidence="10">
    <location>
        <position position="289"/>
    </location>
</feature>
<dbReference type="InterPro" id="IPR005733">
    <property type="entry name" value="TopoI_bac-type"/>
</dbReference>